<dbReference type="GO" id="GO:0020037">
    <property type="term" value="F:heme binding"/>
    <property type="evidence" value="ECO:0007669"/>
    <property type="project" value="InterPro"/>
</dbReference>
<dbReference type="EC" id="1.14.-.-" evidence="9"/>
<organism evidence="9 10">
    <name type="scientific">Nocardia cerradoensis</name>
    <dbReference type="NCBI Taxonomy" id="85688"/>
    <lineage>
        <taxon>Bacteria</taxon>
        <taxon>Bacillati</taxon>
        <taxon>Actinomycetota</taxon>
        <taxon>Actinomycetes</taxon>
        <taxon>Mycobacteriales</taxon>
        <taxon>Nocardiaceae</taxon>
        <taxon>Nocardia</taxon>
    </lineage>
</organism>
<dbReference type="InterPro" id="IPR017972">
    <property type="entry name" value="Cyt_P450_CS"/>
</dbReference>
<keyword evidence="6 8" id="KW-0408">Iron</keyword>
<dbReference type="PRINTS" id="PR00385">
    <property type="entry name" value="P450"/>
</dbReference>
<comment type="caution">
    <text evidence="9">The sequence shown here is derived from an EMBL/GenBank/DDBJ whole genome shotgun (WGS) entry which is preliminary data.</text>
</comment>
<dbReference type="RefSeq" id="WP_051042213.1">
    <property type="nucleotide sequence ID" value="NZ_JAAXOR010000002.1"/>
</dbReference>
<comment type="cofactor">
    <cofactor evidence="1">
        <name>heme</name>
        <dbReference type="ChEBI" id="CHEBI:30413"/>
    </cofactor>
</comment>
<dbReference type="EMBL" id="NGAF01000005">
    <property type="protein sequence ID" value="OXR44813.1"/>
    <property type="molecule type" value="Genomic_DNA"/>
</dbReference>
<keyword evidence="5 8" id="KW-0560">Oxidoreductase</keyword>
<evidence type="ECO:0000313" key="9">
    <source>
        <dbReference type="EMBL" id="OXR44813.1"/>
    </source>
</evidence>
<keyword evidence="7 8" id="KW-0503">Monooxygenase</keyword>
<dbReference type="InterPro" id="IPR001128">
    <property type="entry name" value="Cyt_P450"/>
</dbReference>
<dbReference type="AlphaFoldDB" id="A0A231H716"/>
<dbReference type="PANTHER" id="PTHR46696:SF4">
    <property type="entry name" value="BIOTIN BIOSYNTHESIS CYTOCHROME P450"/>
    <property type="match status" value="1"/>
</dbReference>
<evidence type="ECO:0000256" key="4">
    <source>
        <dbReference type="ARBA" id="ARBA00022723"/>
    </source>
</evidence>
<dbReference type="CDD" id="cd11078">
    <property type="entry name" value="CYP130-like"/>
    <property type="match status" value="1"/>
</dbReference>
<dbReference type="PANTHER" id="PTHR46696">
    <property type="entry name" value="P450, PUTATIVE (EUROFUNG)-RELATED"/>
    <property type="match status" value="1"/>
</dbReference>
<dbReference type="GO" id="GO:0008395">
    <property type="term" value="F:steroid hydroxylase activity"/>
    <property type="evidence" value="ECO:0007669"/>
    <property type="project" value="TreeGrafter"/>
</dbReference>
<dbReference type="GO" id="GO:0006707">
    <property type="term" value="P:cholesterol catabolic process"/>
    <property type="evidence" value="ECO:0007669"/>
    <property type="project" value="TreeGrafter"/>
</dbReference>
<proteinExistence type="inferred from homology"/>
<dbReference type="Gene3D" id="1.10.630.10">
    <property type="entry name" value="Cytochrome P450"/>
    <property type="match status" value="1"/>
</dbReference>
<sequence>MPDTPRPATALDDAPAPDSADAVYWDPFDREIAKDPYPIYRRMRAEAPLYYNDKHDFYALTRASDIDPALLDWETYSSSRGPILEIIKAGIEIPPGTLLMEDPPAHDIHRALLKRVFTPRRVMSLEPQIRDLCRRSLDRLAGKDQFDLMTAFANEVPMRVIGMLLGIPEADQQTVRDKADSALRTEPGQGMQISDKAIPDAEQFAQYIDWRADNPSDDLMTELMRAEFVDTEGVTRTLTRDEILTYVSVVAGAGNETTARLIGWLGALLARHPEQRAELVADPSLIPNAIEETLRFEPTGHAIARYVTKDVELYGTTVPAGSAMMLLIASANRDEERWDGPERFDIHRKISNLRTFGLGTHFCLGAALARLEGRVALEELLRRFPTWDVDWDNITLSSTSTVRGWETLPITVS</sequence>
<name>A0A231H716_9NOCA</name>
<comment type="similarity">
    <text evidence="2 8">Belongs to the cytochrome P450 family.</text>
</comment>
<evidence type="ECO:0000313" key="10">
    <source>
        <dbReference type="Proteomes" id="UP000215506"/>
    </source>
</evidence>
<protein>
    <submittedName>
        <fullName evidence="9">Putative cytochrome P450 123</fullName>
        <ecNumber evidence="9">1.14.-.-</ecNumber>
    </submittedName>
</protein>
<dbReference type="GO" id="GO:0005506">
    <property type="term" value="F:iron ion binding"/>
    <property type="evidence" value="ECO:0007669"/>
    <property type="project" value="InterPro"/>
</dbReference>
<keyword evidence="3 8" id="KW-0349">Heme</keyword>
<gene>
    <name evidence="9" type="ORF">B7C42_02767</name>
</gene>
<dbReference type="InterPro" id="IPR036396">
    <property type="entry name" value="Cyt_P450_sf"/>
</dbReference>
<evidence type="ECO:0000256" key="2">
    <source>
        <dbReference type="ARBA" id="ARBA00010617"/>
    </source>
</evidence>
<keyword evidence="10" id="KW-1185">Reference proteome</keyword>
<evidence type="ECO:0000256" key="8">
    <source>
        <dbReference type="RuleBase" id="RU000461"/>
    </source>
</evidence>
<dbReference type="PRINTS" id="PR00359">
    <property type="entry name" value="BP450"/>
</dbReference>
<reference evidence="9 10" key="1">
    <citation type="submission" date="2017-07" db="EMBL/GenBank/DDBJ databases">
        <title>First draft Genome Sequence of Nocardia cerradoensis isolated from human infection.</title>
        <authorList>
            <person name="Carrasco G."/>
        </authorList>
    </citation>
    <scope>NUCLEOTIDE SEQUENCE [LARGE SCALE GENOMIC DNA]</scope>
    <source>
        <strain evidence="9 10">CNM20130759</strain>
    </source>
</reference>
<dbReference type="PROSITE" id="PS00086">
    <property type="entry name" value="CYTOCHROME_P450"/>
    <property type="match status" value="1"/>
</dbReference>
<dbReference type="SUPFAM" id="SSF48264">
    <property type="entry name" value="Cytochrome P450"/>
    <property type="match status" value="1"/>
</dbReference>
<keyword evidence="4 8" id="KW-0479">Metal-binding</keyword>
<dbReference type="GO" id="GO:0036199">
    <property type="term" value="F:cholest-4-en-3-one 26-monooxygenase activity"/>
    <property type="evidence" value="ECO:0007669"/>
    <property type="project" value="TreeGrafter"/>
</dbReference>
<evidence type="ECO:0000256" key="1">
    <source>
        <dbReference type="ARBA" id="ARBA00001971"/>
    </source>
</evidence>
<dbReference type="FunFam" id="1.10.630.10:FF:000018">
    <property type="entry name" value="Cytochrome P450 monooxygenase"/>
    <property type="match status" value="1"/>
</dbReference>
<evidence type="ECO:0000256" key="3">
    <source>
        <dbReference type="ARBA" id="ARBA00022617"/>
    </source>
</evidence>
<accession>A0A231H716</accession>
<dbReference type="InterPro" id="IPR002397">
    <property type="entry name" value="Cyt_P450_B"/>
</dbReference>
<evidence type="ECO:0000256" key="5">
    <source>
        <dbReference type="ARBA" id="ARBA00023002"/>
    </source>
</evidence>
<evidence type="ECO:0000256" key="6">
    <source>
        <dbReference type="ARBA" id="ARBA00023004"/>
    </source>
</evidence>
<evidence type="ECO:0000256" key="7">
    <source>
        <dbReference type="ARBA" id="ARBA00023033"/>
    </source>
</evidence>
<dbReference type="Pfam" id="PF00067">
    <property type="entry name" value="p450"/>
    <property type="match status" value="1"/>
</dbReference>
<dbReference type="Proteomes" id="UP000215506">
    <property type="component" value="Unassembled WGS sequence"/>
</dbReference>